<gene>
    <name evidence="4" type="primary">Aste57867_22749</name>
    <name evidence="3" type="ORF">As57867_022679</name>
    <name evidence="4" type="ORF">ASTE57867_22749</name>
</gene>
<dbReference type="AlphaFoldDB" id="A0A485LL11"/>
<feature type="region of interest" description="Disordered" evidence="1">
    <location>
        <begin position="181"/>
        <end position="201"/>
    </location>
</feature>
<feature type="region of interest" description="Disordered" evidence="1">
    <location>
        <begin position="101"/>
        <end position="149"/>
    </location>
</feature>
<keyword evidence="2" id="KW-1133">Transmembrane helix</keyword>
<evidence type="ECO:0000313" key="5">
    <source>
        <dbReference type="Proteomes" id="UP000332933"/>
    </source>
</evidence>
<feature type="transmembrane region" description="Helical" evidence="2">
    <location>
        <begin position="35"/>
        <end position="56"/>
    </location>
</feature>
<sequence length="273" mass="26701">MGSRSIRIVAKVPAETASLCHWTIRRHLPCMPGSIFRVACTLALLIYNGLGAPIALAPGAKDCAKCLVFSQPGCSGCQLPYVGDGGVSGGVVMGANAPTPAVSVPSPTPAGSVPANGASPATTGQSPQDPATSQMNGQPPLPPTVGMTNNAAGQLLGISGATPFGHGGLGTGFNGPLVGSLKEDSSPREATVVSGDPTMTNGRGLMAGPNHEAANATANVTTLMPVTTMASVADSATTAPPSARSSAAVTALDPIVAAGVTALLASIVAAAMV</sequence>
<feature type="compositionally biased region" description="Low complexity" evidence="1">
    <location>
        <begin position="101"/>
        <end position="115"/>
    </location>
</feature>
<keyword evidence="5" id="KW-1185">Reference proteome</keyword>
<evidence type="ECO:0000313" key="4">
    <source>
        <dbReference type="EMBL" id="VFT99402.1"/>
    </source>
</evidence>
<reference evidence="4 5" key="1">
    <citation type="submission" date="2019-03" db="EMBL/GenBank/DDBJ databases">
        <authorList>
            <person name="Gaulin E."/>
            <person name="Dumas B."/>
        </authorList>
    </citation>
    <scope>NUCLEOTIDE SEQUENCE [LARGE SCALE GENOMIC DNA]</scope>
    <source>
        <strain evidence="4">CBS 568.67</strain>
    </source>
</reference>
<feature type="compositionally biased region" description="Polar residues" evidence="1">
    <location>
        <begin position="119"/>
        <end position="137"/>
    </location>
</feature>
<keyword evidence="2" id="KW-0812">Transmembrane</keyword>
<dbReference type="EMBL" id="CAADRA010007211">
    <property type="protein sequence ID" value="VFT99402.1"/>
    <property type="molecule type" value="Genomic_DNA"/>
</dbReference>
<name>A0A485LL11_9STRA</name>
<reference evidence="3" key="2">
    <citation type="submission" date="2019-06" db="EMBL/GenBank/DDBJ databases">
        <title>Genomics analysis of Aphanomyces spp. identifies a new class of oomycete effector associated with host adaptation.</title>
        <authorList>
            <person name="Gaulin E."/>
        </authorList>
    </citation>
    <scope>NUCLEOTIDE SEQUENCE</scope>
    <source>
        <strain evidence="3">CBS 578.67</strain>
    </source>
</reference>
<dbReference type="EMBL" id="VJMH01007185">
    <property type="protein sequence ID" value="KAF0685329.1"/>
    <property type="molecule type" value="Genomic_DNA"/>
</dbReference>
<evidence type="ECO:0000313" key="3">
    <source>
        <dbReference type="EMBL" id="KAF0685329.1"/>
    </source>
</evidence>
<accession>A0A485LL11</accession>
<organism evidence="4 5">
    <name type="scientific">Aphanomyces stellatus</name>
    <dbReference type="NCBI Taxonomy" id="120398"/>
    <lineage>
        <taxon>Eukaryota</taxon>
        <taxon>Sar</taxon>
        <taxon>Stramenopiles</taxon>
        <taxon>Oomycota</taxon>
        <taxon>Saprolegniomycetes</taxon>
        <taxon>Saprolegniales</taxon>
        <taxon>Verrucalvaceae</taxon>
        <taxon>Aphanomyces</taxon>
    </lineage>
</organism>
<evidence type="ECO:0000256" key="2">
    <source>
        <dbReference type="SAM" id="Phobius"/>
    </source>
</evidence>
<evidence type="ECO:0000256" key="1">
    <source>
        <dbReference type="SAM" id="MobiDB-lite"/>
    </source>
</evidence>
<dbReference type="Proteomes" id="UP000332933">
    <property type="component" value="Unassembled WGS sequence"/>
</dbReference>
<keyword evidence="2" id="KW-0472">Membrane</keyword>
<protein>
    <submittedName>
        <fullName evidence="4">Aste57867_22749 protein</fullName>
    </submittedName>
</protein>
<proteinExistence type="predicted"/>